<proteinExistence type="predicted"/>
<dbReference type="OrthoDB" id="299748at2759"/>
<dbReference type="GO" id="GO:0016874">
    <property type="term" value="F:ligase activity"/>
    <property type="evidence" value="ECO:0007669"/>
    <property type="project" value="TreeGrafter"/>
</dbReference>
<dbReference type="PANTHER" id="PTHR30094">
    <property type="entry name" value="BIFUNCTIONAL GLUTATHIONYLSPERMIDINE SYNTHETASE/AMIDASE-RELATED"/>
    <property type="match status" value="1"/>
</dbReference>
<sequence>MGYASTNVEAYSNGNDTYVSKESSYLYGIYMGIKWQCVEYSRRWLFIRKGCVFKSIPGAADIWTQVDSAQRVVDKKCFPFKKYANGSSSPPINESLLIYSRSGADMPHGHVAVIIDVLPNSIRVAEENFDFFYWSGNYSREIPYDFINGNYYIRDNYTILGWMLLDDKYNQTQPLDQSTINTIIQLNGSSPDFICHNNAIHYYLSTSSLFIFHFLLCLIFH</sequence>
<organism evidence="2 5">
    <name type="scientific">Adineta steineri</name>
    <dbReference type="NCBI Taxonomy" id="433720"/>
    <lineage>
        <taxon>Eukaryota</taxon>
        <taxon>Metazoa</taxon>
        <taxon>Spiralia</taxon>
        <taxon>Gnathifera</taxon>
        <taxon>Rotifera</taxon>
        <taxon>Eurotatoria</taxon>
        <taxon>Bdelloidea</taxon>
        <taxon>Adinetida</taxon>
        <taxon>Adinetidae</taxon>
        <taxon>Adineta</taxon>
    </lineage>
</organism>
<dbReference type="EMBL" id="CAJNOI010000056">
    <property type="protein sequence ID" value="CAF0962012.1"/>
    <property type="molecule type" value="Genomic_DNA"/>
</dbReference>
<dbReference type="InterPro" id="IPR038765">
    <property type="entry name" value="Papain-like_cys_pep_sf"/>
</dbReference>
<comment type="caution">
    <text evidence="2">The sequence shown here is derived from an EMBL/GenBank/DDBJ whole genome shotgun (WGS) entry which is preliminary data.</text>
</comment>
<dbReference type="Proteomes" id="UP000663832">
    <property type="component" value="Unassembled WGS sequence"/>
</dbReference>
<reference evidence="2" key="1">
    <citation type="submission" date="2021-02" db="EMBL/GenBank/DDBJ databases">
        <authorList>
            <person name="Nowell W R."/>
        </authorList>
    </citation>
    <scope>NUCLEOTIDE SEQUENCE</scope>
</reference>
<gene>
    <name evidence="4" type="ORF">BJG266_LOCUS13803</name>
    <name evidence="2" type="ORF">QVE165_LOCUS12236</name>
    <name evidence="3" type="ORF">QVE165_LOCUS12540</name>
</gene>
<evidence type="ECO:0000313" key="5">
    <source>
        <dbReference type="Proteomes" id="UP000663832"/>
    </source>
</evidence>
<keyword evidence="5" id="KW-1185">Reference proteome</keyword>
<dbReference type="SUPFAM" id="SSF54001">
    <property type="entry name" value="Cysteine proteinases"/>
    <property type="match status" value="1"/>
</dbReference>
<dbReference type="AlphaFoldDB" id="A0A814CZP2"/>
<dbReference type="Pfam" id="PF05257">
    <property type="entry name" value="CHAP"/>
    <property type="match status" value="1"/>
</dbReference>
<dbReference type="Proteomes" id="UP000663877">
    <property type="component" value="Unassembled WGS sequence"/>
</dbReference>
<dbReference type="EMBL" id="CAJNOM010000060">
    <property type="protein sequence ID" value="CAF0951366.1"/>
    <property type="molecule type" value="Genomic_DNA"/>
</dbReference>
<evidence type="ECO:0000313" key="3">
    <source>
        <dbReference type="EMBL" id="CAF0956964.1"/>
    </source>
</evidence>
<evidence type="ECO:0000313" key="2">
    <source>
        <dbReference type="EMBL" id="CAF0951366.1"/>
    </source>
</evidence>
<name>A0A814CZP2_9BILA</name>
<dbReference type="InterPro" id="IPR007921">
    <property type="entry name" value="CHAP_dom"/>
</dbReference>
<dbReference type="PROSITE" id="PS50911">
    <property type="entry name" value="CHAP"/>
    <property type="match status" value="1"/>
</dbReference>
<evidence type="ECO:0000313" key="4">
    <source>
        <dbReference type="EMBL" id="CAF0962012.1"/>
    </source>
</evidence>
<dbReference type="EMBL" id="CAJNOM010000062">
    <property type="protein sequence ID" value="CAF0956964.1"/>
    <property type="molecule type" value="Genomic_DNA"/>
</dbReference>
<protein>
    <recommendedName>
        <fullName evidence="1">Peptidase C51 domain-containing protein</fullName>
    </recommendedName>
</protein>
<accession>A0A814CZP2</accession>
<feature type="domain" description="Peptidase C51" evidence="1">
    <location>
        <begin position="12"/>
        <end position="154"/>
    </location>
</feature>
<evidence type="ECO:0000259" key="1">
    <source>
        <dbReference type="PROSITE" id="PS50911"/>
    </source>
</evidence>
<dbReference type="Gene3D" id="3.90.1720.10">
    <property type="entry name" value="endopeptidase domain like (from Nostoc punctiforme)"/>
    <property type="match status" value="1"/>
</dbReference>
<dbReference type="InterPro" id="IPR051705">
    <property type="entry name" value="Gsp_Synthetase/Amidase"/>
</dbReference>
<dbReference type="PANTHER" id="PTHR30094:SF0">
    <property type="entry name" value="BIFUNCTIONAL GLUTATHIONYLSPERMIDINE SYNTHETASE_AMIDASE-RELATED"/>
    <property type="match status" value="1"/>
</dbReference>